<keyword evidence="4" id="KW-1185">Reference proteome</keyword>
<dbReference type="Pfam" id="PF01569">
    <property type="entry name" value="PAP2"/>
    <property type="match status" value="1"/>
</dbReference>
<proteinExistence type="predicted"/>
<reference evidence="3 4" key="1">
    <citation type="submission" date="2015-10" db="EMBL/GenBank/DDBJ databases">
        <title>Genome sequencing and analysis of members of genus Stenotrophomonas.</title>
        <authorList>
            <person name="Patil P.P."/>
            <person name="Midha S."/>
            <person name="Patil P.B."/>
        </authorList>
    </citation>
    <scope>NUCLEOTIDE SEQUENCE [LARGE SCALE GENOMIC DNA]</scope>
    <source>
        <strain evidence="3 4">JCM 16536</strain>
    </source>
</reference>
<dbReference type="Proteomes" id="UP000051802">
    <property type="component" value="Unassembled WGS sequence"/>
</dbReference>
<feature type="transmembrane region" description="Helical" evidence="1">
    <location>
        <begin position="164"/>
        <end position="182"/>
    </location>
</feature>
<dbReference type="SUPFAM" id="SSF48317">
    <property type="entry name" value="Acid phosphatase/Vanadium-dependent haloperoxidase"/>
    <property type="match status" value="1"/>
</dbReference>
<comment type="caution">
    <text evidence="3">The sequence shown here is derived from an EMBL/GenBank/DDBJ whole genome shotgun (WGS) entry which is preliminary data.</text>
</comment>
<evidence type="ECO:0000313" key="4">
    <source>
        <dbReference type="Proteomes" id="UP000051802"/>
    </source>
</evidence>
<feature type="transmembrane region" description="Helical" evidence="1">
    <location>
        <begin position="73"/>
        <end position="94"/>
    </location>
</feature>
<dbReference type="AlphaFoldDB" id="A0A0R0AMW5"/>
<evidence type="ECO:0000256" key="1">
    <source>
        <dbReference type="SAM" id="Phobius"/>
    </source>
</evidence>
<feature type="transmembrane region" description="Helical" evidence="1">
    <location>
        <begin position="27"/>
        <end position="53"/>
    </location>
</feature>
<dbReference type="EMBL" id="LLXU01000081">
    <property type="protein sequence ID" value="KRG42340.1"/>
    <property type="molecule type" value="Genomic_DNA"/>
</dbReference>
<feature type="transmembrane region" description="Helical" evidence="1">
    <location>
        <begin position="218"/>
        <end position="235"/>
    </location>
</feature>
<protein>
    <recommendedName>
        <fullName evidence="2">Phosphatidic acid phosphatase type 2/haloperoxidase domain-containing protein</fullName>
    </recommendedName>
</protein>
<dbReference type="OrthoDB" id="7348799at2"/>
<evidence type="ECO:0000313" key="3">
    <source>
        <dbReference type="EMBL" id="KRG42340.1"/>
    </source>
</evidence>
<dbReference type="InterPro" id="IPR000326">
    <property type="entry name" value="PAP2/HPO"/>
</dbReference>
<feature type="domain" description="Phosphatidic acid phosphatase type 2/haloperoxidase" evidence="2">
    <location>
        <begin position="108"/>
        <end position="236"/>
    </location>
</feature>
<feature type="transmembrane region" description="Helical" evidence="1">
    <location>
        <begin position="189"/>
        <end position="206"/>
    </location>
</feature>
<evidence type="ECO:0000259" key="2">
    <source>
        <dbReference type="Pfam" id="PF01569"/>
    </source>
</evidence>
<keyword evidence="1" id="KW-1133">Transmembrane helix</keyword>
<dbReference type="RefSeq" id="WP_057646750.1">
    <property type="nucleotide sequence ID" value="NZ_LLXU01000081.1"/>
</dbReference>
<accession>A0A0R0AMW5</accession>
<keyword evidence="1" id="KW-0812">Transmembrane</keyword>
<name>A0A0R0AMW5_9GAMM</name>
<dbReference type="InterPro" id="IPR036938">
    <property type="entry name" value="PAP2/HPO_sf"/>
</dbReference>
<keyword evidence="1" id="KW-0472">Membrane</keyword>
<dbReference type="CDD" id="cd03396">
    <property type="entry name" value="PAP2_like_6"/>
    <property type="match status" value="1"/>
</dbReference>
<gene>
    <name evidence="3" type="ORF">ARC20_10735</name>
</gene>
<dbReference type="STRING" id="676599.ARC20_10735"/>
<organism evidence="3 4">
    <name type="scientific">Stenotrophomonas panacihumi</name>
    <dbReference type="NCBI Taxonomy" id="676599"/>
    <lineage>
        <taxon>Bacteria</taxon>
        <taxon>Pseudomonadati</taxon>
        <taxon>Pseudomonadota</taxon>
        <taxon>Gammaproteobacteria</taxon>
        <taxon>Lysobacterales</taxon>
        <taxon>Lysobacteraceae</taxon>
        <taxon>Stenotrophomonas</taxon>
    </lineage>
</organism>
<sequence length="245" mass="27177">MELHTAPALPAAPFPLAHSRVPLATHLYLPFALLLILNAWLAAGGGDMAFADWLYRLEGGHWALKDAWFTSHFIHRIGKWASTLGALLVAMAAIRAWRAPKHPWRWPLLALFGSIVLSTTLVSMFKHLTHMDCPWDLARYGGTRAFYGLFESRGGVPASGCFPAGHASAGYAWVALYFFALAVRPQWRWAGLALGLCVGAVFGFSQELRGAHFLSHDLWTLAVCWIVPLFLFRLLPREDASEVRA</sequence>
<feature type="transmembrane region" description="Helical" evidence="1">
    <location>
        <begin position="106"/>
        <end position="125"/>
    </location>
</feature>